<dbReference type="Proteomes" id="UP000823775">
    <property type="component" value="Unassembled WGS sequence"/>
</dbReference>
<sequence length="128" mass="14813">RAKRRDEERSAGGREWSCERWLLLELMEVAGDGGRDREEDEVRCWRGSLELMLFSDVNRGFQQEKQREAEVGREERWYDAAWVSPNKAVSGKRRGGGAATVVICQRWRPARERGVEGDFDGLKDNNKN</sequence>
<reference evidence="1 2" key="1">
    <citation type="journal article" date="2021" name="BMC Genomics">
        <title>Datura genome reveals duplications of psychoactive alkaloid biosynthetic genes and high mutation rate following tissue culture.</title>
        <authorList>
            <person name="Rajewski A."/>
            <person name="Carter-House D."/>
            <person name="Stajich J."/>
            <person name="Litt A."/>
        </authorList>
    </citation>
    <scope>NUCLEOTIDE SEQUENCE [LARGE SCALE GENOMIC DNA]</scope>
    <source>
        <strain evidence="1">AR-01</strain>
    </source>
</reference>
<accession>A0ABS8STG8</accession>
<feature type="non-terminal residue" evidence="1">
    <location>
        <position position="1"/>
    </location>
</feature>
<evidence type="ECO:0000313" key="2">
    <source>
        <dbReference type="Proteomes" id="UP000823775"/>
    </source>
</evidence>
<name>A0ABS8STG8_DATST</name>
<dbReference type="EMBL" id="JACEIK010000781">
    <property type="protein sequence ID" value="MCD7462156.1"/>
    <property type="molecule type" value="Genomic_DNA"/>
</dbReference>
<evidence type="ECO:0000313" key="1">
    <source>
        <dbReference type="EMBL" id="MCD7462156.1"/>
    </source>
</evidence>
<keyword evidence="2" id="KW-1185">Reference proteome</keyword>
<proteinExistence type="predicted"/>
<gene>
    <name evidence="1" type="ORF">HAX54_047873</name>
</gene>
<organism evidence="1 2">
    <name type="scientific">Datura stramonium</name>
    <name type="common">Jimsonweed</name>
    <name type="synonym">Common thornapple</name>
    <dbReference type="NCBI Taxonomy" id="4076"/>
    <lineage>
        <taxon>Eukaryota</taxon>
        <taxon>Viridiplantae</taxon>
        <taxon>Streptophyta</taxon>
        <taxon>Embryophyta</taxon>
        <taxon>Tracheophyta</taxon>
        <taxon>Spermatophyta</taxon>
        <taxon>Magnoliopsida</taxon>
        <taxon>eudicotyledons</taxon>
        <taxon>Gunneridae</taxon>
        <taxon>Pentapetalae</taxon>
        <taxon>asterids</taxon>
        <taxon>lamiids</taxon>
        <taxon>Solanales</taxon>
        <taxon>Solanaceae</taxon>
        <taxon>Solanoideae</taxon>
        <taxon>Datureae</taxon>
        <taxon>Datura</taxon>
    </lineage>
</organism>
<protein>
    <submittedName>
        <fullName evidence="1">Uncharacterized protein</fullName>
    </submittedName>
</protein>
<comment type="caution">
    <text evidence="1">The sequence shown here is derived from an EMBL/GenBank/DDBJ whole genome shotgun (WGS) entry which is preliminary data.</text>
</comment>